<proteinExistence type="predicted"/>
<dbReference type="STRING" id="101091.A0A1C7NSR1"/>
<feature type="region of interest" description="Disordered" evidence="1">
    <location>
        <begin position="233"/>
        <end position="263"/>
    </location>
</feature>
<dbReference type="InterPro" id="IPR021109">
    <property type="entry name" value="Peptidase_aspartic_dom_sf"/>
</dbReference>
<dbReference type="OrthoDB" id="2261052at2759"/>
<dbReference type="Proteomes" id="UP000093000">
    <property type="component" value="Unassembled WGS sequence"/>
</dbReference>
<protein>
    <submittedName>
        <fullName evidence="2">Uncharacterized protein</fullName>
    </submittedName>
</protein>
<gene>
    <name evidence="2" type="ORF">A0J61_00232</name>
</gene>
<evidence type="ECO:0000313" key="3">
    <source>
        <dbReference type="Proteomes" id="UP000093000"/>
    </source>
</evidence>
<dbReference type="InParanoid" id="A0A1C7NSR1"/>
<sequence>MPEDIILVGAETAHTDKLMSTLVIDQRIRSISIAPFNIQKDSMRVWLRQFERLARLLGIDDMDSCIGKLSSLMPESIRSFVYGIHSTPQERTWKRTAEALLHVFAMPEERENQILELALIKCRQGPKESVQEYNARWFGHAALLASSCFKEHRYKLIYIKGLRYEFLRISLALYLETHPEATLSDMAGKANTLEWDHINRQEDLCLDVDNENEQGDTDNKSVALAHENAYTEHNEGKRENMHEPNDATQTSDSHGLHTTEPPRLYDKMRRPICGYCQGKHRNIDCKQQTKPSSSTVKNNQDGSNEALTGTVSPRIELVSNFGMGDQKVRALWGTAYKTSAICYRLAKEMKLKIKPSTVPTFRDHQNSVLQCKGTAMVSIYGEEVCVYVLKNMSCDIILGWNLMHHWQAVISTQPNIITIKTKESIQSIQYKVATLASTNTDEY</sequence>
<evidence type="ECO:0000256" key="1">
    <source>
        <dbReference type="SAM" id="MobiDB-lite"/>
    </source>
</evidence>
<keyword evidence="3" id="KW-1185">Reference proteome</keyword>
<feature type="compositionally biased region" description="Basic and acidic residues" evidence="1">
    <location>
        <begin position="233"/>
        <end position="245"/>
    </location>
</feature>
<accession>A0A1C7NSR1</accession>
<feature type="region of interest" description="Disordered" evidence="1">
    <location>
        <begin position="285"/>
        <end position="308"/>
    </location>
</feature>
<name>A0A1C7NSR1_9FUNG</name>
<dbReference type="AlphaFoldDB" id="A0A1C7NSR1"/>
<comment type="caution">
    <text evidence="2">The sequence shown here is derived from an EMBL/GenBank/DDBJ whole genome shotgun (WGS) entry which is preliminary data.</text>
</comment>
<reference evidence="2 3" key="1">
    <citation type="submission" date="2016-03" db="EMBL/GenBank/DDBJ databases">
        <title>Choanephora cucurbitarum.</title>
        <authorList>
            <person name="Min B."/>
            <person name="Park H."/>
            <person name="Park J.-H."/>
            <person name="Shin H.-D."/>
            <person name="Choi I.-G."/>
        </authorList>
    </citation>
    <scope>NUCLEOTIDE SEQUENCE [LARGE SCALE GENOMIC DNA]</scope>
    <source>
        <strain evidence="2 3">KUS-F28377</strain>
    </source>
</reference>
<evidence type="ECO:0000313" key="2">
    <source>
        <dbReference type="EMBL" id="OBZ91716.1"/>
    </source>
</evidence>
<organism evidence="2 3">
    <name type="scientific">Choanephora cucurbitarum</name>
    <dbReference type="NCBI Taxonomy" id="101091"/>
    <lineage>
        <taxon>Eukaryota</taxon>
        <taxon>Fungi</taxon>
        <taxon>Fungi incertae sedis</taxon>
        <taxon>Mucoromycota</taxon>
        <taxon>Mucoromycotina</taxon>
        <taxon>Mucoromycetes</taxon>
        <taxon>Mucorales</taxon>
        <taxon>Mucorineae</taxon>
        <taxon>Choanephoraceae</taxon>
        <taxon>Choanephoroideae</taxon>
        <taxon>Choanephora</taxon>
    </lineage>
</organism>
<dbReference type="EMBL" id="LUGH01000005">
    <property type="protein sequence ID" value="OBZ91716.1"/>
    <property type="molecule type" value="Genomic_DNA"/>
</dbReference>
<dbReference type="Gene3D" id="2.40.70.10">
    <property type="entry name" value="Acid Proteases"/>
    <property type="match status" value="1"/>
</dbReference>